<reference evidence="3 4" key="1">
    <citation type="submission" date="2016-09" db="EMBL/GenBank/DDBJ databases">
        <title>Extensive genetic diversity and differential bi-allelic expression allows diatom success in the polar Southern Ocean.</title>
        <authorList>
            <consortium name="DOE Joint Genome Institute"/>
            <person name="Mock T."/>
            <person name="Otillar R.P."/>
            <person name="Strauss J."/>
            <person name="Dupont C."/>
            <person name="Frickenhaus S."/>
            <person name="Maumus F."/>
            <person name="Mcmullan M."/>
            <person name="Sanges R."/>
            <person name="Schmutz J."/>
            <person name="Toseland A."/>
            <person name="Valas R."/>
            <person name="Veluchamy A."/>
            <person name="Ward B.J."/>
            <person name="Allen A."/>
            <person name="Barry K."/>
            <person name="Falciatore A."/>
            <person name="Ferrante M."/>
            <person name="Fortunato A.E."/>
            <person name="Gloeckner G."/>
            <person name="Gruber A."/>
            <person name="Hipkin R."/>
            <person name="Janech M."/>
            <person name="Kroth P."/>
            <person name="Leese F."/>
            <person name="Lindquist E."/>
            <person name="Lyon B.R."/>
            <person name="Martin J."/>
            <person name="Mayer C."/>
            <person name="Parker M."/>
            <person name="Quesneville H."/>
            <person name="Raymond J."/>
            <person name="Uhlig C."/>
            <person name="Valentin K.U."/>
            <person name="Worden A.Z."/>
            <person name="Armbrust E.V."/>
            <person name="Bowler C."/>
            <person name="Green B."/>
            <person name="Moulton V."/>
            <person name="Van Oosterhout C."/>
            <person name="Grigoriev I."/>
        </authorList>
    </citation>
    <scope>NUCLEOTIDE SEQUENCE [LARGE SCALE GENOMIC DNA]</scope>
    <source>
        <strain evidence="3 4">CCMP1102</strain>
    </source>
</reference>
<dbReference type="KEGG" id="fcy:FRACYDRAFT_241953"/>
<feature type="transmembrane region" description="Helical" evidence="2">
    <location>
        <begin position="783"/>
        <end position="802"/>
    </location>
</feature>
<dbReference type="EMBL" id="KV784361">
    <property type="protein sequence ID" value="OEU13612.1"/>
    <property type="molecule type" value="Genomic_DNA"/>
</dbReference>
<gene>
    <name evidence="3" type="ORF">FRACYDRAFT_241953</name>
</gene>
<feature type="transmembrane region" description="Helical" evidence="2">
    <location>
        <begin position="491"/>
        <end position="511"/>
    </location>
</feature>
<keyword evidence="1" id="KW-0175">Coiled coil</keyword>
<feature type="transmembrane region" description="Helical" evidence="2">
    <location>
        <begin position="547"/>
        <end position="579"/>
    </location>
</feature>
<keyword evidence="2" id="KW-1133">Transmembrane helix</keyword>
<keyword evidence="2" id="KW-0472">Membrane</keyword>
<protein>
    <submittedName>
        <fullName evidence="3">Uncharacterized protein</fullName>
    </submittedName>
</protein>
<dbReference type="AlphaFoldDB" id="A0A1E7F613"/>
<proteinExistence type="predicted"/>
<name>A0A1E7F613_9STRA</name>
<organism evidence="3 4">
    <name type="scientific">Fragilariopsis cylindrus CCMP1102</name>
    <dbReference type="NCBI Taxonomy" id="635003"/>
    <lineage>
        <taxon>Eukaryota</taxon>
        <taxon>Sar</taxon>
        <taxon>Stramenopiles</taxon>
        <taxon>Ochrophyta</taxon>
        <taxon>Bacillariophyta</taxon>
        <taxon>Bacillariophyceae</taxon>
        <taxon>Bacillariophycidae</taxon>
        <taxon>Bacillariales</taxon>
        <taxon>Bacillariaceae</taxon>
        <taxon>Fragilariopsis</taxon>
    </lineage>
</organism>
<evidence type="ECO:0000256" key="2">
    <source>
        <dbReference type="SAM" id="Phobius"/>
    </source>
</evidence>
<dbReference type="Proteomes" id="UP000095751">
    <property type="component" value="Unassembled WGS sequence"/>
</dbReference>
<accession>A0A1E7F613</accession>
<feature type="transmembrane region" description="Helical" evidence="2">
    <location>
        <begin position="859"/>
        <end position="878"/>
    </location>
</feature>
<evidence type="ECO:0000313" key="3">
    <source>
        <dbReference type="EMBL" id="OEU13612.1"/>
    </source>
</evidence>
<sequence length="879" mass="100332">MEARRKWAMIHFYALRPAFSISLLIYLASLTTSGELTFHSGVVDPIRNLVSLVQMESNSYLECVQQSAKRTTKRIDKIVKESQQSVEELFDSNREMVRRAEKAASVCLRDTQKARGSLIQWREDSMDIPWMDIAEDDSNGTTTIDGPSSVSSKVKACTIQKRNQTERLLGQDFRLAEDQVSTVLDEYMMDSQNSLENIHDYAKKRFEYDWNYFVMERMQPALDYLTENAVSIQAMGINVDYNVTEIERLIHVQLQALQQELEEAKQYIDTLVAKLEDFRDSINKYYTNYSILYDRFVKAADTIYGFLPPGVPLPDVFDISDLNLADFFLPKTGLTWPELELEYADIHKKVQDATGACLATVVEILDNVQIQSVQGLRGAVQQISQALMEILELKNYDPPQFQGSRDGIFDITQELDFHSLRGQEAINWTRQALVGLRVPTSTLENVTISEIETPDISEFDYNFAEDTSTTFEMLTVLLPKLSFLEYVLDKVGFLANYAFILDILCGFFQWWRLSSMYERGAMPNMPEINYGDGDKDRRERPQRNYKILLLIIKSSMNPIFVGFLCLFSSVTFLVIFFWIPHVQHMCVHSTNGTWFANNMLAPAVTNIAMVEGNAQYLLAEHACYNSQKQWCVKIDIEAEKISQSDQTALGSFQAQHNQSLEALKLMEECVDTSNMTEMITESCCGLKGYSAVDCVSDSDFTCPIDSSTNPPSAYRPFATYLDSSACLEEVHEWTLADAKYDCASLKEACYHIPCQGVNDDWIHKYTTQTDCKVELWLIKSCQFWFNVIVHFTALSVICSLIYNGCRDVHWRELSPDSIRLRTHLCENGTLAKGGKLEERIEGFSSEIRWFEKKAQLQKITGALLLSVYIVTVLVVILTS</sequence>
<feature type="coiled-coil region" evidence="1">
    <location>
        <begin position="254"/>
        <end position="281"/>
    </location>
</feature>
<keyword evidence="2" id="KW-0812">Transmembrane</keyword>
<evidence type="ECO:0000313" key="4">
    <source>
        <dbReference type="Proteomes" id="UP000095751"/>
    </source>
</evidence>
<keyword evidence="4" id="KW-1185">Reference proteome</keyword>
<dbReference type="InParanoid" id="A0A1E7F613"/>
<dbReference type="OrthoDB" id="45851at2759"/>
<evidence type="ECO:0000256" key="1">
    <source>
        <dbReference type="SAM" id="Coils"/>
    </source>
</evidence>